<protein>
    <submittedName>
        <fullName evidence="1">Uncharacterized protein</fullName>
    </submittedName>
</protein>
<name>A0AAP0PRF8_9MAGN</name>
<evidence type="ECO:0000313" key="1">
    <source>
        <dbReference type="EMBL" id="KAK9150221.1"/>
    </source>
</evidence>
<gene>
    <name evidence="1" type="ORF">Syun_008530</name>
</gene>
<organism evidence="1 2">
    <name type="scientific">Stephania yunnanensis</name>
    <dbReference type="NCBI Taxonomy" id="152371"/>
    <lineage>
        <taxon>Eukaryota</taxon>
        <taxon>Viridiplantae</taxon>
        <taxon>Streptophyta</taxon>
        <taxon>Embryophyta</taxon>
        <taxon>Tracheophyta</taxon>
        <taxon>Spermatophyta</taxon>
        <taxon>Magnoliopsida</taxon>
        <taxon>Ranunculales</taxon>
        <taxon>Menispermaceae</taxon>
        <taxon>Menispermoideae</taxon>
        <taxon>Cissampelideae</taxon>
        <taxon>Stephania</taxon>
    </lineage>
</organism>
<proteinExistence type="predicted"/>
<dbReference type="Proteomes" id="UP001420932">
    <property type="component" value="Unassembled WGS sequence"/>
</dbReference>
<comment type="caution">
    <text evidence="1">The sequence shown here is derived from an EMBL/GenBank/DDBJ whole genome shotgun (WGS) entry which is preliminary data.</text>
</comment>
<accession>A0AAP0PRF8</accession>
<keyword evidence="2" id="KW-1185">Reference proteome</keyword>
<dbReference type="AlphaFoldDB" id="A0AAP0PRF8"/>
<reference evidence="1 2" key="1">
    <citation type="submission" date="2024-01" db="EMBL/GenBank/DDBJ databases">
        <title>Genome assemblies of Stephania.</title>
        <authorList>
            <person name="Yang L."/>
        </authorList>
    </citation>
    <scope>NUCLEOTIDE SEQUENCE [LARGE SCALE GENOMIC DNA]</scope>
    <source>
        <strain evidence="1">YNDBR</strain>
        <tissue evidence="1">Leaf</tissue>
    </source>
</reference>
<evidence type="ECO:0000313" key="2">
    <source>
        <dbReference type="Proteomes" id="UP001420932"/>
    </source>
</evidence>
<sequence length="97" mass="10597">MKAEGLRKRLREALKVVSKVEQLEGLIQWSFPVRTITSFIAEISMVGGDTTILESNDNDITIDGACSTCENVHESTIAGDVRANVSTAKDDEVTQIE</sequence>
<dbReference type="EMBL" id="JBBNAF010000004">
    <property type="protein sequence ID" value="KAK9150221.1"/>
    <property type="molecule type" value="Genomic_DNA"/>
</dbReference>